<accession>A0A168E5K0</accession>
<dbReference type="GO" id="GO:0006633">
    <property type="term" value="P:fatty acid biosynthetic process"/>
    <property type="evidence" value="ECO:0007669"/>
    <property type="project" value="TreeGrafter"/>
</dbReference>
<reference evidence="4 5" key="1">
    <citation type="journal article" date="2016" name="Genome Biol. Evol.">
        <title>Divergent and convergent evolution of fungal pathogenicity.</title>
        <authorList>
            <person name="Shang Y."/>
            <person name="Xiao G."/>
            <person name="Zheng P."/>
            <person name="Cen K."/>
            <person name="Zhan S."/>
            <person name="Wang C."/>
        </authorList>
    </citation>
    <scope>NUCLEOTIDE SEQUENCE [LARGE SCALE GENOMIC DNA]</scope>
    <source>
        <strain evidence="4 5">ARSEF 2679</strain>
    </source>
</reference>
<dbReference type="PANTHER" id="PTHR43775:SF50">
    <property type="entry name" value="HIGHLY REDUCING POLYKETIDE SYNTHASE SRDA"/>
    <property type="match status" value="1"/>
</dbReference>
<proteinExistence type="predicted"/>
<keyword evidence="5" id="KW-1185">Reference proteome</keyword>
<dbReference type="GeneID" id="30016594"/>
<dbReference type="SUPFAM" id="SSF55048">
    <property type="entry name" value="Probable ACP-binding domain of malonyl-CoA ACP transacylase"/>
    <property type="match status" value="1"/>
</dbReference>
<dbReference type="GO" id="GO:0004312">
    <property type="term" value="F:fatty acid synthase activity"/>
    <property type="evidence" value="ECO:0007669"/>
    <property type="project" value="TreeGrafter"/>
</dbReference>
<dbReference type="InterPro" id="IPR001227">
    <property type="entry name" value="Ac_transferase_dom_sf"/>
</dbReference>
<dbReference type="RefSeq" id="XP_018708359.1">
    <property type="nucleotide sequence ID" value="XM_018843909.1"/>
</dbReference>
<keyword evidence="1" id="KW-0596">Phosphopantetheine</keyword>
<comment type="caution">
    <text evidence="4">The sequence shown here is derived from an EMBL/GenBank/DDBJ whole genome shotgun (WGS) entry which is preliminary data.</text>
</comment>
<keyword evidence="2" id="KW-0597">Phosphoprotein</keyword>
<dbReference type="OrthoDB" id="329835at2759"/>
<protein>
    <submittedName>
        <fullName evidence="4">Beta-ketoacyl synthase domain-containing protein</fullName>
    </submittedName>
</protein>
<feature type="domain" description="Malonyl-CoA:ACP transacylase (MAT)" evidence="3">
    <location>
        <begin position="1"/>
        <end position="313"/>
    </location>
</feature>
<dbReference type="InterPro" id="IPR016035">
    <property type="entry name" value="Acyl_Trfase/lysoPLipase"/>
</dbReference>
<dbReference type="AlphaFoldDB" id="A0A168E5K0"/>
<sequence length="382" mass="41244">MGRELFQYAVFRDTIAYLDRIVASVSASADRRCSYHWTIEEVLQDVEDDEDFVSTPEVAQTVCTALQIGIMDLLASWSIRPAAITGQSSGEMAAAYAAGRLTAAEAIISAFFHGQAVRTNGHDGALLAVGLGLRELEESGYMQGYEESVTVAATQSPAMLTMAGDVEAVEGLATKLTARNVFSRVIRTGGNAYHSRHMIAVGRKYQELVRPAMANAAAEELCEPAHRSDPVPWFSSVLPLKDMNNIPADADSYCANLELPVLFLEAVQQLVKTVPVNAMIEIGPHSALRVLISECLEHAKFAVPVMAALERNKDGQACLLKLAGNLVGMNLPVDLVAVNAANDWEGRGLPVHGCTAVDMPPYQYAYGPILYHKSDFSKGGSW</sequence>
<dbReference type="Gene3D" id="3.40.366.10">
    <property type="entry name" value="Malonyl-Coenzyme A Acyl Carrier Protein, domain 2"/>
    <property type="match status" value="1"/>
</dbReference>
<evidence type="ECO:0000259" key="3">
    <source>
        <dbReference type="SMART" id="SM00827"/>
    </source>
</evidence>
<dbReference type="PANTHER" id="PTHR43775">
    <property type="entry name" value="FATTY ACID SYNTHASE"/>
    <property type="match status" value="1"/>
</dbReference>
<evidence type="ECO:0000313" key="4">
    <source>
        <dbReference type="EMBL" id="OAA73401.1"/>
    </source>
</evidence>
<dbReference type="GO" id="GO:0044550">
    <property type="term" value="P:secondary metabolite biosynthetic process"/>
    <property type="evidence" value="ECO:0007669"/>
    <property type="project" value="TreeGrafter"/>
</dbReference>
<organism evidence="4 5">
    <name type="scientific">Cordyceps fumosorosea (strain ARSEF 2679)</name>
    <name type="common">Isaria fumosorosea</name>
    <dbReference type="NCBI Taxonomy" id="1081104"/>
    <lineage>
        <taxon>Eukaryota</taxon>
        <taxon>Fungi</taxon>
        <taxon>Dikarya</taxon>
        <taxon>Ascomycota</taxon>
        <taxon>Pezizomycotina</taxon>
        <taxon>Sordariomycetes</taxon>
        <taxon>Hypocreomycetidae</taxon>
        <taxon>Hypocreales</taxon>
        <taxon>Cordycipitaceae</taxon>
        <taxon>Cordyceps</taxon>
    </lineage>
</organism>
<dbReference type="InterPro" id="IPR016036">
    <property type="entry name" value="Malonyl_transacylase_ACP-bd"/>
</dbReference>
<dbReference type="STRING" id="1081104.A0A168E5K0"/>
<evidence type="ECO:0000256" key="2">
    <source>
        <dbReference type="ARBA" id="ARBA00022553"/>
    </source>
</evidence>
<gene>
    <name evidence="4" type="ORF">ISF_00302</name>
</gene>
<dbReference type="InterPro" id="IPR014043">
    <property type="entry name" value="Acyl_transferase_dom"/>
</dbReference>
<dbReference type="SUPFAM" id="SSF52151">
    <property type="entry name" value="FabD/lysophospholipase-like"/>
    <property type="match status" value="1"/>
</dbReference>
<name>A0A168E5K0_CORFA</name>
<dbReference type="InterPro" id="IPR050091">
    <property type="entry name" value="PKS_NRPS_Biosynth_Enz"/>
</dbReference>
<dbReference type="Pfam" id="PF00698">
    <property type="entry name" value="Acyl_transf_1"/>
    <property type="match status" value="1"/>
</dbReference>
<evidence type="ECO:0000313" key="5">
    <source>
        <dbReference type="Proteomes" id="UP000076744"/>
    </source>
</evidence>
<dbReference type="SMART" id="SM00827">
    <property type="entry name" value="PKS_AT"/>
    <property type="match status" value="1"/>
</dbReference>
<dbReference type="Proteomes" id="UP000076744">
    <property type="component" value="Unassembled WGS sequence"/>
</dbReference>
<dbReference type="EMBL" id="AZHB01000001">
    <property type="protein sequence ID" value="OAA73401.1"/>
    <property type="molecule type" value="Genomic_DNA"/>
</dbReference>
<evidence type="ECO:0000256" key="1">
    <source>
        <dbReference type="ARBA" id="ARBA00022450"/>
    </source>
</evidence>